<reference evidence="5" key="1">
    <citation type="submission" date="2023-06" db="EMBL/GenBank/DDBJ databases">
        <authorList>
            <consortium name="Lawrence Berkeley National Laboratory"/>
            <person name="Ahrendt S."/>
            <person name="Sahu N."/>
            <person name="Indic B."/>
            <person name="Wong-Bajracharya J."/>
            <person name="Merenyi Z."/>
            <person name="Ke H.-M."/>
            <person name="Monk M."/>
            <person name="Kocsube S."/>
            <person name="Drula E."/>
            <person name="Lipzen A."/>
            <person name="Balint B."/>
            <person name="Henrissat B."/>
            <person name="Andreopoulos B."/>
            <person name="Martin F.M."/>
            <person name="Harder C.B."/>
            <person name="Rigling D."/>
            <person name="Ford K.L."/>
            <person name="Foster G.D."/>
            <person name="Pangilinan J."/>
            <person name="Papanicolaou A."/>
            <person name="Barry K."/>
            <person name="LaButti K."/>
            <person name="Viragh M."/>
            <person name="Koriabine M."/>
            <person name="Yan M."/>
            <person name="Riley R."/>
            <person name="Champramary S."/>
            <person name="Plett K.L."/>
            <person name="Tsai I.J."/>
            <person name="Slot J."/>
            <person name="Sipos G."/>
            <person name="Plett J."/>
            <person name="Nagy L.G."/>
            <person name="Grigoriev I.V."/>
        </authorList>
    </citation>
    <scope>NUCLEOTIDE SEQUENCE</scope>
    <source>
        <strain evidence="5">FPL87.14</strain>
    </source>
</reference>
<dbReference type="PANTHER" id="PTHR19980:SF0">
    <property type="entry name" value="CLEAVAGE STIMULATION FACTOR SUBUNIT 3"/>
    <property type="match status" value="1"/>
</dbReference>
<keyword evidence="6" id="KW-1185">Reference proteome</keyword>
<dbReference type="GO" id="GO:0005634">
    <property type="term" value="C:nucleus"/>
    <property type="evidence" value="ECO:0007669"/>
    <property type="project" value="UniProtKB-SubCell"/>
</dbReference>
<organism evidence="5 6">
    <name type="scientific">Armillaria borealis</name>
    <dbReference type="NCBI Taxonomy" id="47425"/>
    <lineage>
        <taxon>Eukaryota</taxon>
        <taxon>Fungi</taxon>
        <taxon>Dikarya</taxon>
        <taxon>Basidiomycota</taxon>
        <taxon>Agaricomycotina</taxon>
        <taxon>Agaricomycetes</taxon>
        <taxon>Agaricomycetidae</taxon>
        <taxon>Agaricales</taxon>
        <taxon>Marasmiineae</taxon>
        <taxon>Physalacriaceae</taxon>
        <taxon>Armillaria</taxon>
    </lineage>
</organism>
<dbReference type="GO" id="GO:0003729">
    <property type="term" value="F:mRNA binding"/>
    <property type="evidence" value="ECO:0007669"/>
    <property type="project" value="TreeGrafter"/>
</dbReference>
<keyword evidence="3" id="KW-0963">Cytoplasm</keyword>
<dbReference type="InterPro" id="IPR003107">
    <property type="entry name" value="HAT"/>
</dbReference>
<evidence type="ECO:0000313" key="5">
    <source>
        <dbReference type="EMBL" id="KAK0434686.1"/>
    </source>
</evidence>
<evidence type="ECO:0000256" key="3">
    <source>
        <dbReference type="RuleBase" id="RU369035"/>
    </source>
</evidence>
<keyword evidence="1" id="KW-0677">Repeat</keyword>
<dbReference type="InterPro" id="IPR045243">
    <property type="entry name" value="Rna14-like"/>
</dbReference>
<gene>
    <name evidence="5" type="ORF">EV421DRAFT_1717305</name>
</gene>
<dbReference type="InterPro" id="IPR008847">
    <property type="entry name" value="Suf"/>
</dbReference>
<dbReference type="PANTHER" id="PTHR19980">
    <property type="entry name" value="RNA CLEAVAGE STIMULATION FACTOR"/>
    <property type="match status" value="1"/>
</dbReference>
<sequence>MSSRLDIQFEELLAKMTSGFHHLPQWRTLIELSHYTRNAMNIKRAYTAALKSHPTTVFLQISYLRHLVAHQDHNETMMVYQDLAKNSTSVDIYRSYLEFMRYVRKFPLNVDKVYEAALDSVGCDPRSGDIWMGYIKFLCPVGASAVSQHDDKLQNLLFQAICTPLFNIDDLWTELEHHLKQKYVAKSIVAQRLAALLPIYTTARRVSKEIAKYTAAITEAENSVGPWYLGALPTFCDRERILVGKWKSYLRWEESNPMGWLGSDESLWQRRVSFAYNQAFCTLSRFPEIWFMAYSWNHQNGRRNEAMKILSEALLINPSSYLLRFAHMEALELENDGPGVDRTISAFILSLSGQLSSFVSNKNPPTLSHEDQDLQEQIAEYGLVYIMWMRCMLRLEGLLKFRSVFLKAVQDPLTPWSVYEAAAYIEYHKGGGIPQAYAIFENGLTRFKTEVGFVQRYLGFLISLNDDFNARAVFEKTVHRFTPEDATPLWNLWFHYQSEYMPLDVIAGLKERRPETLTSCNLFRNLFIPEC</sequence>
<dbReference type="AlphaFoldDB" id="A0AA39MH56"/>
<dbReference type="Pfam" id="PF05843">
    <property type="entry name" value="Suf"/>
    <property type="match status" value="1"/>
</dbReference>
<dbReference type="SMART" id="SM00386">
    <property type="entry name" value="HAT"/>
    <property type="match status" value="5"/>
</dbReference>
<dbReference type="Gene3D" id="1.25.40.1040">
    <property type="match status" value="1"/>
</dbReference>
<dbReference type="Proteomes" id="UP001175226">
    <property type="component" value="Unassembled WGS sequence"/>
</dbReference>
<accession>A0AA39MH56</accession>
<keyword evidence="3" id="KW-0507">mRNA processing</keyword>
<comment type="subcellular location">
    <subcellularLocation>
        <location evidence="3">Nucleus</location>
    </subcellularLocation>
    <subcellularLocation>
        <location evidence="3">Cytoplasm</location>
    </subcellularLocation>
    <text evidence="3">Nucleus and/or cytoplasm.</text>
</comment>
<dbReference type="SUPFAM" id="SSF48452">
    <property type="entry name" value="TPR-like"/>
    <property type="match status" value="1"/>
</dbReference>
<dbReference type="GO" id="GO:0180010">
    <property type="term" value="P:co-transcriptional mRNA 3'-end processing, cleavage and polyadenylation pathway"/>
    <property type="evidence" value="ECO:0007669"/>
    <property type="project" value="UniProtKB-UniRule"/>
</dbReference>
<comment type="function">
    <text evidence="3">Component of the cleavage factor IA (CFIA) complex, which is involved in the endonucleolytic cleavage during polyadenylation-dependent pre-mRNA 3'-end formation.</text>
</comment>
<dbReference type="InterPro" id="IPR011990">
    <property type="entry name" value="TPR-like_helical_dom_sf"/>
</dbReference>
<evidence type="ECO:0000259" key="4">
    <source>
        <dbReference type="Pfam" id="PF05843"/>
    </source>
</evidence>
<proteinExistence type="predicted"/>
<evidence type="ECO:0000313" key="6">
    <source>
        <dbReference type="Proteomes" id="UP001175226"/>
    </source>
</evidence>
<evidence type="ECO:0000256" key="1">
    <source>
        <dbReference type="ARBA" id="ARBA00022737"/>
    </source>
</evidence>
<name>A0AA39MH56_9AGAR</name>
<keyword evidence="2 3" id="KW-0539">Nucleus</keyword>
<comment type="caution">
    <text evidence="5">The sequence shown here is derived from an EMBL/GenBank/DDBJ whole genome shotgun (WGS) entry which is preliminary data.</text>
</comment>
<dbReference type="EMBL" id="JAUEPT010000069">
    <property type="protein sequence ID" value="KAK0434686.1"/>
    <property type="molecule type" value="Genomic_DNA"/>
</dbReference>
<evidence type="ECO:0000256" key="2">
    <source>
        <dbReference type="ARBA" id="ARBA00023242"/>
    </source>
</evidence>
<protein>
    <recommendedName>
        <fullName evidence="3">mRNA 3'-end-processing protein RNA14</fullName>
    </recommendedName>
</protein>
<dbReference type="GO" id="GO:0005737">
    <property type="term" value="C:cytoplasm"/>
    <property type="evidence" value="ECO:0007669"/>
    <property type="project" value="UniProtKB-SubCell"/>
</dbReference>
<feature type="domain" description="Suppressor of forked" evidence="4">
    <location>
        <begin position="20"/>
        <end position="519"/>
    </location>
</feature>